<sequence>MVITRLKNNILGLIDASLPPLHYRVLSISKFSYLFDYIAGTQSTIMFSFVFIYPSDKCGCHYYFIWNKLRGIAGGGLVPKKQIFLEFFSDPVLLETNQT</sequence>
<evidence type="ECO:0000256" key="1">
    <source>
        <dbReference type="SAM" id="Phobius"/>
    </source>
</evidence>
<keyword evidence="1" id="KW-1133">Transmembrane helix</keyword>
<proteinExistence type="predicted"/>
<keyword evidence="1" id="KW-0472">Membrane</keyword>
<protein>
    <submittedName>
        <fullName evidence="2">Uncharacterized protein</fullName>
    </submittedName>
</protein>
<dbReference type="KEGG" id="dfa:DFA_12371"/>
<dbReference type="GeneID" id="14865989"/>
<reference evidence="3" key="1">
    <citation type="journal article" date="2011" name="Genome Res.">
        <title>Phylogeny-wide analysis of social amoeba genomes highlights ancient origins for complex intercellular communication.</title>
        <authorList>
            <person name="Heidel A.J."/>
            <person name="Lawal H.M."/>
            <person name="Felder M."/>
            <person name="Schilde C."/>
            <person name="Helps N.R."/>
            <person name="Tunggal B."/>
            <person name="Rivero F."/>
            <person name="John U."/>
            <person name="Schleicher M."/>
            <person name="Eichinger L."/>
            <person name="Platzer M."/>
            <person name="Noegel A.A."/>
            <person name="Schaap P."/>
            <person name="Gloeckner G."/>
        </authorList>
    </citation>
    <scope>NUCLEOTIDE SEQUENCE [LARGE SCALE GENOMIC DNA]</scope>
    <source>
        <strain evidence="3">SH3</strain>
    </source>
</reference>
<feature type="transmembrane region" description="Helical" evidence="1">
    <location>
        <begin position="34"/>
        <end position="53"/>
    </location>
</feature>
<dbReference type="RefSeq" id="XP_004366113.1">
    <property type="nucleotide sequence ID" value="XM_004366056.1"/>
</dbReference>
<keyword evidence="1" id="KW-0812">Transmembrane</keyword>
<evidence type="ECO:0000313" key="2">
    <source>
        <dbReference type="EMBL" id="EGG14593.1"/>
    </source>
</evidence>
<keyword evidence="3" id="KW-1185">Reference proteome</keyword>
<name>F4QDH5_CACFS</name>
<dbReference type="EMBL" id="GL883029">
    <property type="protein sequence ID" value="EGG14593.1"/>
    <property type="molecule type" value="Genomic_DNA"/>
</dbReference>
<evidence type="ECO:0000313" key="3">
    <source>
        <dbReference type="Proteomes" id="UP000007797"/>
    </source>
</evidence>
<dbReference type="AlphaFoldDB" id="F4QDH5"/>
<gene>
    <name evidence="2" type="ORF">DFA_12371</name>
</gene>
<organism evidence="2 3">
    <name type="scientific">Cavenderia fasciculata</name>
    <name type="common">Slime mold</name>
    <name type="synonym">Dictyostelium fasciculatum</name>
    <dbReference type="NCBI Taxonomy" id="261658"/>
    <lineage>
        <taxon>Eukaryota</taxon>
        <taxon>Amoebozoa</taxon>
        <taxon>Evosea</taxon>
        <taxon>Eumycetozoa</taxon>
        <taxon>Dictyostelia</taxon>
        <taxon>Acytosteliales</taxon>
        <taxon>Cavenderiaceae</taxon>
        <taxon>Cavenderia</taxon>
    </lineage>
</organism>
<accession>F4QDH5</accession>
<dbReference type="Proteomes" id="UP000007797">
    <property type="component" value="Unassembled WGS sequence"/>
</dbReference>